<evidence type="ECO:0000313" key="3">
    <source>
        <dbReference type="EMBL" id="KAJ3509568.1"/>
    </source>
</evidence>
<organism evidence="3 4">
    <name type="scientific">Agrocybe chaxingu</name>
    <dbReference type="NCBI Taxonomy" id="84603"/>
    <lineage>
        <taxon>Eukaryota</taxon>
        <taxon>Fungi</taxon>
        <taxon>Dikarya</taxon>
        <taxon>Basidiomycota</taxon>
        <taxon>Agaricomycotina</taxon>
        <taxon>Agaricomycetes</taxon>
        <taxon>Agaricomycetidae</taxon>
        <taxon>Agaricales</taxon>
        <taxon>Agaricineae</taxon>
        <taxon>Strophariaceae</taxon>
        <taxon>Agrocybe</taxon>
    </lineage>
</organism>
<reference evidence="3" key="1">
    <citation type="submission" date="2022-07" db="EMBL/GenBank/DDBJ databases">
        <title>Genome Sequence of Agrocybe chaxingu.</title>
        <authorList>
            <person name="Buettner E."/>
        </authorList>
    </citation>
    <scope>NUCLEOTIDE SEQUENCE</scope>
    <source>
        <strain evidence="3">MP-N11</strain>
    </source>
</reference>
<gene>
    <name evidence="3" type="ORF">NLJ89_g5152</name>
</gene>
<evidence type="ECO:0000259" key="2">
    <source>
        <dbReference type="PROSITE" id="PS50132"/>
    </source>
</evidence>
<comment type="caution">
    <text evidence="3">The sequence shown here is derived from an EMBL/GenBank/DDBJ whole genome shotgun (WGS) entry which is preliminary data.</text>
</comment>
<dbReference type="PANTHER" id="PTHR13155">
    <property type="entry name" value="A-KINASE ANCHOR PROTEINS"/>
    <property type="match status" value="1"/>
</dbReference>
<proteinExistence type="predicted"/>
<protein>
    <recommendedName>
        <fullName evidence="2">RGS domain-containing protein</fullName>
    </recommendedName>
</protein>
<evidence type="ECO:0000256" key="1">
    <source>
        <dbReference type="SAM" id="MobiDB-lite"/>
    </source>
</evidence>
<dbReference type="SUPFAM" id="SSF48097">
    <property type="entry name" value="Regulator of G-protein signaling, RGS"/>
    <property type="match status" value="1"/>
</dbReference>
<feature type="region of interest" description="Disordered" evidence="1">
    <location>
        <begin position="105"/>
        <end position="125"/>
    </location>
</feature>
<name>A0A9W8K1P0_9AGAR</name>
<dbReference type="AlphaFoldDB" id="A0A9W8K1P0"/>
<dbReference type="GO" id="GO:0005886">
    <property type="term" value="C:plasma membrane"/>
    <property type="evidence" value="ECO:0007669"/>
    <property type="project" value="TreeGrafter"/>
</dbReference>
<feature type="domain" description="RGS" evidence="2">
    <location>
        <begin position="25"/>
        <end position="83"/>
    </location>
</feature>
<sequence length="157" mass="18487">MDDEKRQQDDWARSRKNRLPSFTEVLSRRTRPPVDLFMFYLFLQREGAEDILDFWLDVQQHENLCRAYFKDVRKSGRTIKDDWPHYWDYARRRGSIYGTRNLATAGDEKAGQARSTSHGHRRTTRAWHLPRRAKTVLLVPRPPFPSPGLAPPHPSST</sequence>
<keyword evidence="4" id="KW-1185">Reference proteome</keyword>
<dbReference type="OrthoDB" id="5584247at2759"/>
<dbReference type="PROSITE" id="PS50132">
    <property type="entry name" value="RGS"/>
    <property type="match status" value="1"/>
</dbReference>
<dbReference type="InterPro" id="IPR052246">
    <property type="entry name" value="Cell_Polariz_PKAAnc"/>
</dbReference>
<dbReference type="PANTHER" id="PTHR13155:SF1">
    <property type="entry name" value="A-KINASE ANCHOR PROTEIN 10, MITOCHONDRIAL"/>
    <property type="match status" value="1"/>
</dbReference>
<accession>A0A9W8K1P0</accession>
<evidence type="ECO:0000313" key="4">
    <source>
        <dbReference type="Proteomes" id="UP001148786"/>
    </source>
</evidence>
<dbReference type="GO" id="GO:0008104">
    <property type="term" value="P:intracellular protein localization"/>
    <property type="evidence" value="ECO:0007669"/>
    <property type="project" value="TreeGrafter"/>
</dbReference>
<dbReference type="InterPro" id="IPR036305">
    <property type="entry name" value="RGS_sf"/>
</dbReference>
<dbReference type="EMBL" id="JANKHO010000467">
    <property type="protein sequence ID" value="KAJ3509568.1"/>
    <property type="molecule type" value="Genomic_DNA"/>
</dbReference>
<dbReference type="InterPro" id="IPR016137">
    <property type="entry name" value="RGS"/>
</dbReference>
<dbReference type="Proteomes" id="UP001148786">
    <property type="component" value="Unassembled WGS sequence"/>
</dbReference>